<dbReference type="PANTHER" id="PTHR42659">
    <property type="entry name" value="XANTHINE DEHYDROGENASE SUBUNIT C-RELATED"/>
    <property type="match status" value="1"/>
</dbReference>
<dbReference type="KEGG" id="tbe:Trebr_1752"/>
<evidence type="ECO:0000313" key="2">
    <source>
        <dbReference type="EMBL" id="AEE17174.1"/>
    </source>
</evidence>
<name>F4LQG5_TREBD</name>
<dbReference type="Gene3D" id="3.30.465.10">
    <property type="match status" value="1"/>
</dbReference>
<dbReference type="Pfam" id="PF00941">
    <property type="entry name" value="FAD_binding_5"/>
    <property type="match status" value="1"/>
</dbReference>
<reference evidence="3" key="1">
    <citation type="submission" date="2011-04" db="EMBL/GenBank/DDBJ databases">
        <title>The complete genome of Treponema brennaborense DSM 12168.</title>
        <authorList>
            <person name="Lucas S."/>
            <person name="Han J."/>
            <person name="Lapidus A."/>
            <person name="Bruce D."/>
            <person name="Goodwin L."/>
            <person name="Pitluck S."/>
            <person name="Peters L."/>
            <person name="Kyrpides N."/>
            <person name="Mavromatis K."/>
            <person name="Ivanova N."/>
            <person name="Mikhailova N."/>
            <person name="Pagani I."/>
            <person name="Teshima H."/>
            <person name="Detter J.C."/>
            <person name="Tapia R."/>
            <person name="Han C."/>
            <person name="Land M."/>
            <person name="Hauser L."/>
            <person name="Markowitz V."/>
            <person name="Cheng J.-F."/>
            <person name="Hugenholtz P."/>
            <person name="Woyke T."/>
            <person name="Wu D."/>
            <person name="Gronow S."/>
            <person name="Wellnitz S."/>
            <person name="Brambilla E."/>
            <person name="Klenk H.-P."/>
            <person name="Eisen J.A."/>
        </authorList>
    </citation>
    <scope>NUCLEOTIDE SEQUENCE [LARGE SCALE GENOMIC DNA]</scope>
    <source>
        <strain evidence="3">DSM 12168 / CIP 105900 / DD5/3</strain>
    </source>
</reference>
<dbReference type="InterPro" id="IPR016166">
    <property type="entry name" value="FAD-bd_PCMH"/>
</dbReference>
<dbReference type="OrthoDB" id="9774454at2"/>
<dbReference type="STRING" id="906968.Trebr_1752"/>
<sequence>MAKTKTVYFARNMADVLYQLKTVSDLHIFGGCTYSRTLADTSLIIRNVPELKEIDRRERYIDFGAAVTLSQLLDLGKKRLPAVLFDSLHAAATPLVRNLATVGGNICIPGIKHSLFAPLLAVDARLECRNSSDTEIIPITQFTAVPSGWLLSKIRVPIDEWDIAVFRRIGSSYNITESSASFTFLANTQKGILFDLRIAFCGKLQLRSRELENRLIGSRLPLTERKIEDMLEAAAQCFDDICERESFPVDSCRILKKRFLSMLGYSMEQLT</sequence>
<keyword evidence="3" id="KW-1185">Reference proteome</keyword>
<gene>
    <name evidence="2" type="ordered locus">Trebr_1752</name>
</gene>
<dbReference type="eggNOG" id="COG1319">
    <property type="taxonomic scope" value="Bacteria"/>
</dbReference>
<protein>
    <submittedName>
        <fullName evidence="2">Molybdopterin dehydrogenase FAD-binding protein</fullName>
    </submittedName>
</protein>
<dbReference type="InterPro" id="IPR051312">
    <property type="entry name" value="Diverse_Substr_Oxidored"/>
</dbReference>
<feature type="domain" description="FAD-binding PCMH-type" evidence="1">
    <location>
        <begin position="1"/>
        <end position="161"/>
    </location>
</feature>
<dbReference type="RefSeq" id="WP_013758879.1">
    <property type="nucleotide sequence ID" value="NC_015500.1"/>
</dbReference>
<evidence type="ECO:0000313" key="3">
    <source>
        <dbReference type="Proteomes" id="UP000006546"/>
    </source>
</evidence>
<organism evidence="2 3">
    <name type="scientific">Treponema brennaborense (strain DSM 12168 / CIP 105900 / DD5/3)</name>
    <dbReference type="NCBI Taxonomy" id="906968"/>
    <lineage>
        <taxon>Bacteria</taxon>
        <taxon>Pseudomonadati</taxon>
        <taxon>Spirochaetota</taxon>
        <taxon>Spirochaetia</taxon>
        <taxon>Spirochaetales</taxon>
        <taxon>Treponemataceae</taxon>
        <taxon>Treponema</taxon>
    </lineage>
</organism>
<dbReference type="EMBL" id="CP002696">
    <property type="protein sequence ID" value="AEE17174.1"/>
    <property type="molecule type" value="Genomic_DNA"/>
</dbReference>
<dbReference type="InterPro" id="IPR016169">
    <property type="entry name" value="FAD-bd_PCMH_sub2"/>
</dbReference>
<dbReference type="GO" id="GO:0071949">
    <property type="term" value="F:FAD binding"/>
    <property type="evidence" value="ECO:0007669"/>
    <property type="project" value="InterPro"/>
</dbReference>
<dbReference type="Proteomes" id="UP000006546">
    <property type="component" value="Chromosome"/>
</dbReference>
<dbReference type="PROSITE" id="PS51387">
    <property type="entry name" value="FAD_PCMH"/>
    <property type="match status" value="1"/>
</dbReference>
<dbReference type="PANTHER" id="PTHR42659:SF9">
    <property type="entry name" value="XANTHINE DEHYDROGENASE FAD-BINDING SUBUNIT XDHB-RELATED"/>
    <property type="match status" value="1"/>
</dbReference>
<dbReference type="GO" id="GO:0016491">
    <property type="term" value="F:oxidoreductase activity"/>
    <property type="evidence" value="ECO:0007669"/>
    <property type="project" value="InterPro"/>
</dbReference>
<accession>F4LQG5</accession>
<dbReference type="AlphaFoldDB" id="F4LQG5"/>
<proteinExistence type="predicted"/>
<dbReference type="HOGENOM" id="CLU_058050_4_1_12"/>
<evidence type="ECO:0000259" key="1">
    <source>
        <dbReference type="PROSITE" id="PS51387"/>
    </source>
</evidence>
<dbReference type="InterPro" id="IPR036318">
    <property type="entry name" value="FAD-bd_PCMH-like_sf"/>
</dbReference>
<dbReference type="InterPro" id="IPR002346">
    <property type="entry name" value="Mopterin_DH_FAD-bd"/>
</dbReference>
<dbReference type="SUPFAM" id="SSF56176">
    <property type="entry name" value="FAD-binding/transporter-associated domain-like"/>
    <property type="match status" value="1"/>
</dbReference>